<dbReference type="PANTHER" id="PTHR31061:SF28">
    <property type="entry name" value="HEPARAN-ALPHA-GLUCOSAMINIDE N-ACETYLTRANSFERASE-LIKE"/>
    <property type="match status" value="1"/>
</dbReference>
<evidence type="ECO:0000313" key="3">
    <source>
        <dbReference type="EMBL" id="KAG9442780.1"/>
    </source>
</evidence>
<keyword evidence="4" id="KW-1185">Reference proteome</keyword>
<dbReference type="InterPro" id="IPR012429">
    <property type="entry name" value="HGSNAT_cat"/>
</dbReference>
<feature type="domain" description="Heparan-alpha-glucosaminide N-acetyltransferase catalytic" evidence="2">
    <location>
        <begin position="24"/>
        <end position="147"/>
    </location>
</feature>
<feature type="transmembrane region" description="Helical" evidence="1">
    <location>
        <begin position="102"/>
        <end position="122"/>
    </location>
</feature>
<name>A0AAV7E3S6_ARIFI</name>
<feature type="transmembrane region" description="Helical" evidence="1">
    <location>
        <begin position="134"/>
        <end position="152"/>
    </location>
</feature>
<feature type="transmembrane region" description="Helical" evidence="1">
    <location>
        <begin position="65"/>
        <end position="82"/>
    </location>
</feature>
<feature type="transmembrane region" description="Helical" evidence="1">
    <location>
        <begin position="172"/>
        <end position="190"/>
    </location>
</feature>
<dbReference type="Proteomes" id="UP000825729">
    <property type="component" value="Unassembled WGS sequence"/>
</dbReference>
<feature type="transmembrane region" description="Helical" evidence="1">
    <location>
        <begin position="282"/>
        <end position="303"/>
    </location>
</feature>
<comment type="caution">
    <text evidence="3">The sequence shown here is derived from an EMBL/GenBank/DDBJ whole genome shotgun (WGS) entry which is preliminary data.</text>
</comment>
<dbReference type="PANTHER" id="PTHR31061">
    <property type="entry name" value="LD22376P"/>
    <property type="match status" value="1"/>
</dbReference>
<sequence>MADYLPLNGGEVEAAGGSGGRRARLVSLDVFRGLSVALMILVDYAGSHVPSIAHSPWNGLRLADVVMPFFLFIVGLSLALVYKKVSDKISAAYKATLRAIKLFLLGILLQGGYFHGINSLTYGVDVERIRWLGILQRISIGYIIAALCEIWFRNLRQGDRRWRLVKLNHFHWLFALSLSAIYLGLLYGLYVPDWKFKGPESIAAASSSSANYTIYTVKCGVRGNLGPACNSAGMIDRSILGLEHLHTKPVYRNLKECMISGNGDVLESIPSWCLSPFEPEGILSSFSAAVTCIIGLHFGHALINFEDHKDRIFSWLTSSALLISIGLLLTLVGIPINKSLYTTSYMLLTSALAGLVFCALYILVDVYSYRRVLFPLEWMGRHSLSIFVVVASNLGVIAIQGFYKASPENNIVHWITHLVGT</sequence>
<feature type="transmembrane region" description="Helical" evidence="1">
    <location>
        <begin position="342"/>
        <end position="364"/>
    </location>
</feature>
<accession>A0AAV7E3S6</accession>
<feature type="transmembrane region" description="Helical" evidence="1">
    <location>
        <begin position="384"/>
        <end position="403"/>
    </location>
</feature>
<dbReference type="EMBL" id="JAINDJ010000007">
    <property type="protein sequence ID" value="KAG9442780.1"/>
    <property type="molecule type" value="Genomic_DNA"/>
</dbReference>
<dbReference type="Pfam" id="PF07786">
    <property type="entry name" value="HGSNAT_cat"/>
    <property type="match status" value="1"/>
</dbReference>
<dbReference type="AlphaFoldDB" id="A0AAV7E3S6"/>
<protein>
    <recommendedName>
        <fullName evidence="2">Heparan-alpha-glucosaminide N-acetyltransferase catalytic domain-containing protein</fullName>
    </recommendedName>
</protein>
<organism evidence="3 4">
    <name type="scientific">Aristolochia fimbriata</name>
    <name type="common">White veined hardy Dutchman's pipe vine</name>
    <dbReference type="NCBI Taxonomy" id="158543"/>
    <lineage>
        <taxon>Eukaryota</taxon>
        <taxon>Viridiplantae</taxon>
        <taxon>Streptophyta</taxon>
        <taxon>Embryophyta</taxon>
        <taxon>Tracheophyta</taxon>
        <taxon>Spermatophyta</taxon>
        <taxon>Magnoliopsida</taxon>
        <taxon>Magnoliidae</taxon>
        <taxon>Piperales</taxon>
        <taxon>Aristolochiaceae</taxon>
        <taxon>Aristolochia</taxon>
    </lineage>
</organism>
<keyword evidence="1" id="KW-1133">Transmembrane helix</keyword>
<gene>
    <name evidence="3" type="ORF">H6P81_018634</name>
</gene>
<evidence type="ECO:0000313" key="4">
    <source>
        <dbReference type="Proteomes" id="UP000825729"/>
    </source>
</evidence>
<feature type="transmembrane region" description="Helical" evidence="1">
    <location>
        <begin position="315"/>
        <end position="336"/>
    </location>
</feature>
<evidence type="ECO:0000256" key="1">
    <source>
        <dbReference type="SAM" id="Phobius"/>
    </source>
</evidence>
<evidence type="ECO:0000259" key="2">
    <source>
        <dbReference type="Pfam" id="PF07786"/>
    </source>
</evidence>
<keyword evidence="1" id="KW-0812">Transmembrane</keyword>
<proteinExistence type="predicted"/>
<reference evidence="3 4" key="1">
    <citation type="submission" date="2021-07" db="EMBL/GenBank/DDBJ databases">
        <title>The Aristolochia fimbriata genome: insights into angiosperm evolution, floral development and chemical biosynthesis.</title>
        <authorList>
            <person name="Jiao Y."/>
        </authorList>
    </citation>
    <scope>NUCLEOTIDE SEQUENCE [LARGE SCALE GENOMIC DNA]</scope>
    <source>
        <strain evidence="3">IBCAS-2021</strain>
        <tissue evidence="3">Leaf</tissue>
    </source>
</reference>
<keyword evidence="1" id="KW-0472">Membrane</keyword>